<keyword evidence="4 7" id="KW-0799">Topoisomerase</keyword>
<feature type="active site" description="O-(5'-phospho-DNA)-tyrosine intermediate" evidence="7">
    <location>
        <position position="128"/>
    </location>
</feature>
<comment type="similarity">
    <text evidence="2">Belongs to the type II topoisomerase GyrA/ParC subunit family.</text>
</comment>
<dbReference type="InterPro" id="IPR006691">
    <property type="entry name" value="GyrA/parC_rep"/>
</dbReference>
<dbReference type="InterPro" id="IPR050220">
    <property type="entry name" value="Type_II_DNA_Topoisomerases"/>
</dbReference>
<dbReference type="InterPro" id="IPR013758">
    <property type="entry name" value="Topo_IIA_A/C_ab"/>
</dbReference>
<feature type="region of interest" description="Disordered" evidence="9">
    <location>
        <begin position="535"/>
        <end position="565"/>
    </location>
</feature>
<dbReference type="Pfam" id="PF03989">
    <property type="entry name" value="DNA_gyraseA_C"/>
    <property type="match status" value="4"/>
</dbReference>
<evidence type="ECO:0000256" key="6">
    <source>
        <dbReference type="ARBA" id="ARBA00023235"/>
    </source>
</evidence>
<dbReference type="SMART" id="SM00434">
    <property type="entry name" value="TOP4c"/>
    <property type="match status" value="1"/>
</dbReference>
<evidence type="ECO:0000256" key="5">
    <source>
        <dbReference type="ARBA" id="ARBA00023125"/>
    </source>
</evidence>
<comment type="catalytic activity">
    <reaction evidence="1 7">
        <text>ATP-dependent breakage, passage and rejoining of double-stranded DNA.</text>
        <dbReference type="EC" id="5.6.2.2"/>
    </reaction>
</comment>
<evidence type="ECO:0000256" key="3">
    <source>
        <dbReference type="ARBA" id="ARBA00012895"/>
    </source>
</evidence>
<evidence type="ECO:0000256" key="2">
    <source>
        <dbReference type="ARBA" id="ARBA00008263"/>
    </source>
</evidence>
<accession>A0A455SZU3</accession>
<evidence type="ECO:0000259" key="10">
    <source>
        <dbReference type="PROSITE" id="PS52040"/>
    </source>
</evidence>
<keyword evidence="6 7" id="KW-0413">Isomerase</keyword>
<dbReference type="Pfam" id="PF00521">
    <property type="entry name" value="DNA_topoisoIV"/>
    <property type="match status" value="1"/>
</dbReference>
<dbReference type="EC" id="5.6.2.2" evidence="3"/>
<dbReference type="GO" id="GO:0003677">
    <property type="term" value="F:DNA binding"/>
    <property type="evidence" value="ECO:0007669"/>
    <property type="project" value="UniProtKB-UniRule"/>
</dbReference>
<name>A0A455SZU3_9CHLR</name>
<dbReference type="AlphaFoldDB" id="A0A455SZU3"/>
<dbReference type="InterPro" id="IPR002205">
    <property type="entry name" value="Topo_IIA_dom_A"/>
</dbReference>
<dbReference type="Gene3D" id="2.120.10.90">
    <property type="entry name" value="DNA gyrase/topoisomerase IV, subunit A, C-terminal"/>
    <property type="match status" value="1"/>
</dbReference>
<feature type="coiled-coil region" evidence="8">
    <location>
        <begin position="449"/>
        <end position="497"/>
    </location>
</feature>
<evidence type="ECO:0000256" key="1">
    <source>
        <dbReference type="ARBA" id="ARBA00000185"/>
    </source>
</evidence>
<feature type="compositionally biased region" description="Basic and acidic residues" evidence="9">
    <location>
        <begin position="544"/>
        <end position="565"/>
    </location>
</feature>
<organism evidence="11">
    <name type="scientific">Thermogemmatispora argillosa</name>
    <dbReference type="NCBI Taxonomy" id="2045280"/>
    <lineage>
        <taxon>Bacteria</taxon>
        <taxon>Bacillati</taxon>
        <taxon>Chloroflexota</taxon>
        <taxon>Ktedonobacteria</taxon>
        <taxon>Thermogemmatisporales</taxon>
        <taxon>Thermogemmatisporaceae</taxon>
        <taxon>Thermogemmatispora</taxon>
    </lineage>
</organism>
<dbReference type="InterPro" id="IPR013757">
    <property type="entry name" value="Topo_IIA_A_a_sf"/>
</dbReference>
<dbReference type="Gene3D" id="3.30.1360.40">
    <property type="match status" value="1"/>
</dbReference>
<evidence type="ECO:0000256" key="4">
    <source>
        <dbReference type="ARBA" id="ARBA00023029"/>
    </source>
</evidence>
<evidence type="ECO:0000256" key="7">
    <source>
        <dbReference type="PROSITE-ProRule" id="PRU01384"/>
    </source>
</evidence>
<dbReference type="GO" id="GO:0006265">
    <property type="term" value="P:DNA topological change"/>
    <property type="evidence" value="ECO:0007669"/>
    <property type="project" value="UniProtKB-UniRule"/>
</dbReference>
<dbReference type="PANTHER" id="PTHR43493:SF5">
    <property type="entry name" value="DNA GYRASE SUBUNIT A, CHLOROPLASTIC_MITOCHONDRIAL"/>
    <property type="match status" value="1"/>
</dbReference>
<sequence length="847" mass="93290">MARMSDRSVEQGTIREEDFAVLLARAFATYGLSVVTDRALPDARDGLKPVQRRILTGMREAGYRSDRPTVKSAEVVGLILGNYHPHGDASVYEAAVRMAQPFTMRYPLIEGQGNMGSEDGDAPAAYRYTEMRLSPLAEALMADLECETVPLHPTYKQDPKVLEPDYLPGRLPPVINPSSGIAVGLATNIPPHNLAEVLRACIALLDQPDMSVEQLMTIIQGPDFPQGGRVIGLDGIRDYFTTGKGRIVVRAEVRLEETPRSRSLVVVQIPPVGRDRVKVSLAEAINAGRVEGLLPDVRDESDAEKGTRIVLDLRRDADPARVLTQLYQETDLQVTLSFQMVFLFGEPMQPARQPRQVGMVELLNYWNAHQVDVLTRRAQFQLRKARERLHVLEGLIVGAANAQEIVRLFQQAEDRAAARRAIEERYGLTAAQSEVIASMTLSQVTRLDAARYQREREELLARVTELEHLLSDRRALIALLKREMQQLIRQFGDARRTLIDAQARSDEPVREVLPLYERTPLTLVLTRSGTVKALPPGAYLPRGEAGRRAGEDGQRDESGGRRERYTPVRGDEQLRQVLVGCSQDSVLCVASSGRVFQLPAFRLPQATRSARGEPLARLLALMPGEEPVALFALAAHEENRYLVTFSRQGKMKKSPLSEYRTVDEEGFQDMKLAEDDAVVAALVVQMGGEYLVSSDRGQTVRFADEQVRTQGRAGQGVTALALAPGASVVSACYLRRAQSEAGEALLLLSEQGYAKRLALEQLPLRGRATAGVASMALAAGDHLLTTLLVAPDDQLLLVWRPAGTVRGEQTLVLYAQEVPLLGRAERGQPLIEGRLLAALPLPRGQGN</sequence>
<protein>
    <recommendedName>
        <fullName evidence="3">DNA topoisomerase (ATP-hydrolyzing)</fullName>
        <ecNumber evidence="3">5.6.2.2</ecNumber>
    </recommendedName>
</protein>
<evidence type="ECO:0000313" key="11">
    <source>
        <dbReference type="EMBL" id="BBH92601.1"/>
    </source>
</evidence>
<dbReference type="EMBL" id="AP019377">
    <property type="protein sequence ID" value="BBH92601.1"/>
    <property type="molecule type" value="Genomic_DNA"/>
</dbReference>
<evidence type="ECO:0000256" key="9">
    <source>
        <dbReference type="SAM" id="MobiDB-lite"/>
    </source>
</evidence>
<proteinExistence type="inferred from homology"/>
<dbReference type="PROSITE" id="PS52040">
    <property type="entry name" value="TOPO_IIA"/>
    <property type="match status" value="1"/>
</dbReference>
<dbReference type="CDD" id="cd00187">
    <property type="entry name" value="TOP4c"/>
    <property type="match status" value="1"/>
</dbReference>
<evidence type="ECO:0000256" key="8">
    <source>
        <dbReference type="SAM" id="Coils"/>
    </source>
</evidence>
<dbReference type="GO" id="GO:0009330">
    <property type="term" value="C:DNA topoisomerase type II (double strand cut, ATP-hydrolyzing) complex"/>
    <property type="evidence" value="ECO:0007669"/>
    <property type="project" value="TreeGrafter"/>
</dbReference>
<dbReference type="InterPro" id="IPR035516">
    <property type="entry name" value="Gyrase/topoIV_suA_C"/>
</dbReference>
<dbReference type="PANTHER" id="PTHR43493">
    <property type="entry name" value="DNA GYRASE/TOPOISOMERASE SUBUNIT A"/>
    <property type="match status" value="1"/>
</dbReference>
<dbReference type="GO" id="GO:0034335">
    <property type="term" value="F:DNA negative supercoiling activity"/>
    <property type="evidence" value="ECO:0007669"/>
    <property type="project" value="UniProtKB-ARBA"/>
</dbReference>
<keyword evidence="5 7" id="KW-0238">DNA-binding</keyword>
<feature type="domain" description="Topo IIA-type catalytic" evidence="10">
    <location>
        <begin position="40"/>
        <end position="512"/>
    </location>
</feature>
<dbReference type="Gene3D" id="1.10.268.10">
    <property type="entry name" value="Topoisomerase, domain 3"/>
    <property type="match status" value="1"/>
</dbReference>
<dbReference type="SUPFAM" id="SSF56719">
    <property type="entry name" value="Type II DNA topoisomerase"/>
    <property type="match status" value="1"/>
</dbReference>
<keyword evidence="8" id="KW-0175">Coiled coil</keyword>
<dbReference type="SUPFAM" id="SSF101904">
    <property type="entry name" value="GyrA/ParC C-terminal domain-like"/>
    <property type="match status" value="1"/>
</dbReference>
<dbReference type="GO" id="GO:0005524">
    <property type="term" value="F:ATP binding"/>
    <property type="evidence" value="ECO:0007669"/>
    <property type="project" value="InterPro"/>
</dbReference>
<reference evidence="11" key="1">
    <citation type="submission" date="2018-12" db="EMBL/GenBank/DDBJ databases">
        <title>Novel natural products biosynthetic potential of the class Ktedonobacteria.</title>
        <authorList>
            <person name="Zheng Y."/>
            <person name="Saitou A."/>
            <person name="Wang C.M."/>
            <person name="Toyoda A."/>
            <person name="Minakuchi Y."/>
            <person name="Sekiguchi Y."/>
            <person name="Ueda K."/>
            <person name="Takano H."/>
            <person name="Sakai Y."/>
            <person name="Yokota A."/>
            <person name="Yabe S."/>
        </authorList>
    </citation>
    <scope>NUCLEOTIDE SEQUENCE</scope>
    <source>
        <strain evidence="11">A3-2</strain>
    </source>
</reference>
<dbReference type="InterPro" id="IPR013760">
    <property type="entry name" value="Topo_IIA-like_dom_sf"/>
</dbReference>
<gene>
    <name evidence="11" type="primary">gyrA_1</name>
    <name evidence="11" type="ORF">KTA_08000</name>
</gene>
<dbReference type="Gene3D" id="3.90.199.10">
    <property type="entry name" value="Topoisomerase II, domain 5"/>
    <property type="match status" value="1"/>
</dbReference>